<dbReference type="PANTHER" id="PTHR10183">
    <property type="entry name" value="CALPAIN"/>
    <property type="match status" value="1"/>
</dbReference>
<dbReference type="AlphaFoldDB" id="A0A8S3D933"/>
<evidence type="ECO:0000259" key="3">
    <source>
        <dbReference type="PROSITE" id="PS50203"/>
    </source>
</evidence>
<dbReference type="EMBL" id="CAJOBI010199507">
    <property type="protein sequence ID" value="CAF4986963.1"/>
    <property type="molecule type" value="Genomic_DNA"/>
</dbReference>
<evidence type="ECO:0000256" key="2">
    <source>
        <dbReference type="PROSITE-ProRule" id="PRU00239"/>
    </source>
</evidence>
<dbReference type="InterPro" id="IPR022684">
    <property type="entry name" value="Calpain_cysteine_protease"/>
</dbReference>
<sequence>ARRQLYVPLIEKACAKIFGSYANLSGGSTAEGLQLLTGAPTDRINLHPIDDVVDFDIVWAKLLSACES</sequence>
<accession>A0A8S3D933</accession>
<organism evidence="4 5">
    <name type="scientific">Rotaria magnacalcarata</name>
    <dbReference type="NCBI Taxonomy" id="392030"/>
    <lineage>
        <taxon>Eukaryota</taxon>
        <taxon>Metazoa</taxon>
        <taxon>Spiralia</taxon>
        <taxon>Gnathifera</taxon>
        <taxon>Rotifera</taxon>
        <taxon>Eurotatoria</taxon>
        <taxon>Bdelloidea</taxon>
        <taxon>Philodinida</taxon>
        <taxon>Philodinidae</taxon>
        <taxon>Rotaria</taxon>
    </lineage>
</organism>
<evidence type="ECO:0000256" key="1">
    <source>
        <dbReference type="ARBA" id="ARBA00007623"/>
    </source>
</evidence>
<dbReference type="PROSITE" id="PS50203">
    <property type="entry name" value="CALPAIN_CAT"/>
    <property type="match status" value="1"/>
</dbReference>
<dbReference type="Proteomes" id="UP000676336">
    <property type="component" value="Unassembled WGS sequence"/>
</dbReference>
<dbReference type="Pfam" id="PF00648">
    <property type="entry name" value="Peptidase_C2"/>
    <property type="match status" value="1"/>
</dbReference>
<dbReference type="SUPFAM" id="SSF54001">
    <property type="entry name" value="Cysteine proteinases"/>
    <property type="match status" value="1"/>
</dbReference>
<comment type="caution">
    <text evidence="4">The sequence shown here is derived from an EMBL/GenBank/DDBJ whole genome shotgun (WGS) entry which is preliminary data.</text>
</comment>
<evidence type="ECO:0000313" key="5">
    <source>
        <dbReference type="Proteomes" id="UP000676336"/>
    </source>
</evidence>
<gene>
    <name evidence="4" type="ORF">SMN809_LOCUS56048</name>
</gene>
<dbReference type="InterPro" id="IPR001300">
    <property type="entry name" value="Peptidase_C2_calpain_cat"/>
</dbReference>
<comment type="similarity">
    <text evidence="1">Belongs to the peptidase C2 family.</text>
</comment>
<reference evidence="4" key="1">
    <citation type="submission" date="2021-02" db="EMBL/GenBank/DDBJ databases">
        <authorList>
            <person name="Nowell W R."/>
        </authorList>
    </citation>
    <scope>NUCLEOTIDE SEQUENCE</scope>
</reference>
<feature type="non-terminal residue" evidence="4">
    <location>
        <position position="1"/>
    </location>
</feature>
<feature type="domain" description="Calpain catalytic" evidence="3">
    <location>
        <begin position="1"/>
        <end position="68"/>
    </location>
</feature>
<dbReference type="InterPro" id="IPR038765">
    <property type="entry name" value="Papain-like_cys_pep_sf"/>
</dbReference>
<dbReference type="GO" id="GO:0004198">
    <property type="term" value="F:calcium-dependent cysteine-type endopeptidase activity"/>
    <property type="evidence" value="ECO:0007669"/>
    <property type="project" value="InterPro"/>
</dbReference>
<feature type="non-terminal residue" evidence="4">
    <location>
        <position position="68"/>
    </location>
</feature>
<proteinExistence type="inferred from homology"/>
<comment type="caution">
    <text evidence="2">Lacks conserved residue(s) required for the propagation of feature annotation.</text>
</comment>
<dbReference type="GO" id="GO:0005737">
    <property type="term" value="C:cytoplasm"/>
    <property type="evidence" value="ECO:0007669"/>
    <property type="project" value="TreeGrafter"/>
</dbReference>
<dbReference type="GO" id="GO:0006508">
    <property type="term" value="P:proteolysis"/>
    <property type="evidence" value="ECO:0007669"/>
    <property type="project" value="InterPro"/>
</dbReference>
<protein>
    <recommendedName>
        <fullName evidence="3">Calpain catalytic domain-containing protein</fullName>
    </recommendedName>
</protein>
<name>A0A8S3D933_9BILA</name>
<evidence type="ECO:0000313" key="4">
    <source>
        <dbReference type="EMBL" id="CAF4986963.1"/>
    </source>
</evidence>
<dbReference type="PANTHER" id="PTHR10183:SF382">
    <property type="entry name" value="CALPAIN-15"/>
    <property type="match status" value="1"/>
</dbReference>